<dbReference type="Pfam" id="PF04931">
    <property type="entry name" value="DNA_pol_phi"/>
    <property type="match status" value="2"/>
</dbReference>
<dbReference type="EMBL" id="CP126216">
    <property type="protein sequence ID" value="WIA18061.1"/>
    <property type="molecule type" value="Genomic_DNA"/>
</dbReference>
<feature type="region of interest" description="Disordered" evidence="4">
    <location>
        <begin position="1"/>
        <end position="33"/>
    </location>
</feature>
<reference evidence="5 6" key="1">
    <citation type="submission" date="2023-05" db="EMBL/GenBank/DDBJ databases">
        <title>A 100% complete, gapless, phased diploid assembly of the Scenedesmus obliquus UTEX 3031 genome.</title>
        <authorList>
            <person name="Biondi T.C."/>
            <person name="Hanschen E.R."/>
            <person name="Kwon T."/>
            <person name="Eng W."/>
            <person name="Kruse C.P.S."/>
            <person name="Koehler S.I."/>
            <person name="Kunde Y."/>
            <person name="Gleasner C.D."/>
            <person name="You Mak K.T."/>
            <person name="Polle J."/>
            <person name="Hovde B.T."/>
            <person name="Starkenburg S.R."/>
        </authorList>
    </citation>
    <scope>NUCLEOTIDE SEQUENCE [LARGE SCALE GENOMIC DNA]</scope>
    <source>
        <strain evidence="5 6">DOE0152z</strain>
    </source>
</reference>
<dbReference type="PANTHER" id="PTHR13213">
    <property type="entry name" value="MYB-BINDING PROTEIN 1A FAMILY MEMBER"/>
    <property type="match status" value="1"/>
</dbReference>
<feature type="compositionally biased region" description="Acidic residues" evidence="4">
    <location>
        <begin position="689"/>
        <end position="714"/>
    </location>
</feature>
<evidence type="ECO:0000256" key="1">
    <source>
        <dbReference type="ARBA" id="ARBA00004123"/>
    </source>
</evidence>
<evidence type="ECO:0000256" key="3">
    <source>
        <dbReference type="ARBA" id="ARBA00023242"/>
    </source>
</evidence>
<evidence type="ECO:0000313" key="5">
    <source>
        <dbReference type="EMBL" id="WIA18061.1"/>
    </source>
</evidence>
<evidence type="ECO:0000256" key="4">
    <source>
        <dbReference type="SAM" id="MobiDB-lite"/>
    </source>
</evidence>
<comment type="similarity">
    <text evidence="2">Belongs to the MYBBP1A family.</text>
</comment>
<feature type="region of interest" description="Disordered" evidence="4">
    <location>
        <begin position="65"/>
        <end position="92"/>
    </location>
</feature>
<gene>
    <name evidence="5" type="ORF">OEZ85_009542</name>
</gene>
<feature type="compositionally biased region" description="Basic and acidic residues" evidence="4">
    <location>
        <begin position="1221"/>
        <end position="1231"/>
    </location>
</feature>
<dbReference type="Proteomes" id="UP001244341">
    <property type="component" value="Chromosome 9b"/>
</dbReference>
<dbReference type="PANTHER" id="PTHR13213:SF2">
    <property type="entry name" value="MYB-BINDING PROTEIN 1A"/>
    <property type="match status" value="1"/>
</dbReference>
<feature type="compositionally biased region" description="Acidic residues" evidence="4">
    <location>
        <begin position="751"/>
        <end position="765"/>
    </location>
</feature>
<sequence>MSSSEDSEPIQDSSSEEEQEEQHGGDQQLTGATADPQVLQYFWDLASLEQDARQTAASSLVQALVDSQKQHESSHMPAGAQPGGSLDTQQEGGNRQQRMEQCFNCCSPLMAYGLKRLARGLASSRQGARQGFAAALAATLAHSAAAAAGGHKGGAKGAAGVSTPLQLPFVSAAGVLALLDACLEVTGSMKGSDQRDALLGRVFGLAALCRSGLPAALPAAPAGSISALRGTAVVAEQLLGLLQRKAFLRESAAAALVELLGGLSTADMQQVLSQAPKLTSLLQVQPNSATPESLYIALRLWHNLPQQQLQSCQLLPKLPANSAPPPELFWQQPGAVQRSSVAAAAAALFAAGQLKALCPALLATTASHPRMHPVWGCMLALLVPGFVPVKVLQQQPDTEQDQQQQQQQHHIRAAPDQQQLANLWHHFVEASCLNSSHERKALALQLLQLLLPVLTPEAVPVLLSRQLLGCISTALRNKDSYLHASARKSMDRIRSCAEHSLMAKSDPALAAKLRLALAAQLQSANLQQAAAAAGGSKAKGQQGLLQGLDAPGVAAYVDQLLQEFVAALAQNKAAANGSAAAAAAAADSSEDEDMADAEAEADDTKAKQLLDQLAAALKLQAADAATLRKGLVSSSDAAKGGGVLVPTAPLREACEAVFRAFAEEMTPQGLSDMLRLLGQRASEAIKKDDEEDSEVEMDEDDDAGGSDASEDADAEGSGSADYAEQEKDASEDEDAAAPAAAKQPAAAAAADGEDEDEDESDGGMDDEAMMRLDAQLGAAVRSMVAGRGGSAKERAASLLGLQLRVAALLEEWLKKCPKSPLVLQAVLPLLRALVSASGAGGNPTLADRLASIASKQLSKCRPVLLLAGQDAPPPPQQQQPKMELAVFAADLRKVLYYASREKDGRVAAAAGQALLVLIGAGSEAGGAAAAAAQGAAADALQDFFDKKKSRLHKGWCEQLLSRCFDAVLGGEAAGLAAILAACSKGRNESTRGKAAALLPVLLRASQGAAGSADANPSLLLGALQQHQPALAAALGAAVAGPYKGKEQHAAAVKSVVALLAGVARLGSGKRMAELLGAEAVRELGKVVVVVTAAGVQPRVESQLDRLVDVAGLQQLVAAGKPDPARLALLNKQRAALVGTPAAAAAAAGSKRPQPAAAAAAAPGGESSGDEDEEGAREVQPKKKQKSKQQQQQQQQGGGKGKEHKKEKKPAAAAAAAAATGKRKEQDDSESKGKKKKHKQQQ</sequence>
<feature type="compositionally biased region" description="Basic residues" evidence="4">
    <location>
        <begin position="1232"/>
        <end position="1241"/>
    </location>
</feature>
<feature type="compositionally biased region" description="Acidic residues" evidence="4">
    <location>
        <begin position="1"/>
        <end position="20"/>
    </location>
</feature>
<keyword evidence="3" id="KW-0539">Nucleus</keyword>
<feature type="compositionally biased region" description="Low complexity" evidence="4">
    <location>
        <begin position="1210"/>
        <end position="1219"/>
    </location>
</feature>
<feature type="compositionally biased region" description="Low complexity" evidence="4">
    <location>
        <begin position="736"/>
        <end position="750"/>
    </location>
</feature>
<evidence type="ECO:0000313" key="6">
    <source>
        <dbReference type="Proteomes" id="UP001244341"/>
    </source>
</evidence>
<evidence type="ECO:0008006" key="7">
    <source>
        <dbReference type="Google" id="ProtNLM"/>
    </source>
</evidence>
<proteinExistence type="inferred from homology"/>
<protein>
    <recommendedName>
        <fullName evidence="7">DNA polymerase V</fullName>
    </recommendedName>
</protein>
<comment type="subcellular location">
    <subcellularLocation>
        <location evidence="1">Nucleus</location>
    </subcellularLocation>
</comment>
<dbReference type="SUPFAM" id="SSF48371">
    <property type="entry name" value="ARM repeat"/>
    <property type="match status" value="1"/>
</dbReference>
<keyword evidence="6" id="KW-1185">Reference proteome</keyword>
<organism evidence="5 6">
    <name type="scientific">Tetradesmus obliquus</name>
    <name type="common">Green alga</name>
    <name type="synonym">Acutodesmus obliquus</name>
    <dbReference type="NCBI Taxonomy" id="3088"/>
    <lineage>
        <taxon>Eukaryota</taxon>
        <taxon>Viridiplantae</taxon>
        <taxon>Chlorophyta</taxon>
        <taxon>core chlorophytes</taxon>
        <taxon>Chlorophyceae</taxon>
        <taxon>CS clade</taxon>
        <taxon>Sphaeropleales</taxon>
        <taxon>Scenedesmaceae</taxon>
        <taxon>Tetradesmus</taxon>
    </lineage>
</organism>
<dbReference type="InterPro" id="IPR016024">
    <property type="entry name" value="ARM-type_fold"/>
</dbReference>
<feature type="region of interest" description="Disordered" evidence="4">
    <location>
        <begin position="684"/>
        <end position="765"/>
    </location>
</feature>
<evidence type="ECO:0000256" key="2">
    <source>
        <dbReference type="ARBA" id="ARBA00006809"/>
    </source>
</evidence>
<dbReference type="InterPro" id="IPR007015">
    <property type="entry name" value="DNA_pol_V/MYBBP1A"/>
</dbReference>
<feature type="region of interest" description="Disordered" evidence="4">
    <location>
        <begin position="1147"/>
        <end position="1241"/>
    </location>
</feature>
<name>A0ABY8UD88_TETOB</name>
<feature type="compositionally biased region" description="Low complexity" evidence="4">
    <location>
        <begin position="1147"/>
        <end position="1164"/>
    </location>
</feature>
<accession>A0ABY8UD88</accession>